<proteinExistence type="predicted"/>
<feature type="domain" description="AB hydrolase-1" evidence="1">
    <location>
        <begin position="51"/>
        <end position="223"/>
    </location>
</feature>
<dbReference type="InterPro" id="IPR050228">
    <property type="entry name" value="Carboxylesterase_BioH"/>
</dbReference>
<dbReference type="GO" id="GO:0016787">
    <property type="term" value="F:hydrolase activity"/>
    <property type="evidence" value="ECO:0007669"/>
    <property type="project" value="UniProtKB-KW"/>
</dbReference>
<dbReference type="Pfam" id="PF12697">
    <property type="entry name" value="Abhydrolase_6"/>
    <property type="match status" value="1"/>
</dbReference>
<organism evidence="2 3">
    <name type="scientific">Ramlibacter terrae</name>
    <dbReference type="NCBI Taxonomy" id="2732511"/>
    <lineage>
        <taxon>Bacteria</taxon>
        <taxon>Pseudomonadati</taxon>
        <taxon>Pseudomonadota</taxon>
        <taxon>Betaproteobacteria</taxon>
        <taxon>Burkholderiales</taxon>
        <taxon>Comamonadaceae</taxon>
        <taxon>Ramlibacter</taxon>
    </lineage>
</organism>
<protein>
    <submittedName>
        <fullName evidence="2">Alpha/beta fold hydrolase</fullName>
    </submittedName>
</protein>
<dbReference type="Proteomes" id="UP000500826">
    <property type="component" value="Chromosome"/>
</dbReference>
<reference evidence="2 3" key="1">
    <citation type="submission" date="2020-05" db="EMBL/GenBank/DDBJ databases">
        <title>Ramlibacter rhizophilus sp. nov., isolated from rhizosphere soil of national flower Mugunghwa from South Korea.</title>
        <authorList>
            <person name="Zheng-Fei Y."/>
            <person name="Huan T."/>
        </authorList>
    </citation>
    <scope>NUCLEOTIDE SEQUENCE [LARGE SCALE GENOMIC DNA]</scope>
    <source>
        <strain evidence="2 3">H242</strain>
    </source>
</reference>
<dbReference type="InterPro" id="IPR000073">
    <property type="entry name" value="AB_hydrolase_1"/>
</dbReference>
<dbReference type="SUPFAM" id="SSF53474">
    <property type="entry name" value="alpha/beta-Hydrolases"/>
    <property type="match status" value="1"/>
</dbReference>
<dbReference type="Gene3D" id="3.40.50.1820">
    <property type="entry name" value="alpha/beta hydrolase"/>
    <property type="match status" value="1"/>
</dbReference>
<dbReference type="PANTHER" id="PTHR43194:SF2">
    <property type="entry name" value="PEROXISOMAL MEMBRANE PROTEIN LPX1"/>
    <property type="match status" value="1"/>
</dbReference>
<gene>
    <name evidence="2" type="ORF">HK414_27055</name>
</gene>
<accession>A0ABX6P635</accession>
<reference evidence="2 3" key="2">
    <citation type="submission" date="2020-05" db="EMBL/GenBank/DDBJ databases">
        <authorList>
            <person name="Khan S.A."/>
            <person name="Jeon C.O."/>
            <person name="Chun B.H."/>
        </authorList>
    </citation>
    <scope>NUCLEOTIDE SEQUENCE [LARGE SCALE GENOMIC DNA]</scope>
    <source>
        <strain evidence="2 3">H242</strain>
    </source>
</reference>
<evidence type="ECO:0000259" key="1">
    <source>
        <dbReference type="Pfam" id="PF12697"/>
    </source>
</evidence>
<dbReference type="InterPro" id="IPR029058">
    <property type="entry name" value="AB_hydrolase_fold"/>
</dbReference>
<name>A0ABX6P635_9BURK</name>
<evidence type="ECO:0000313" key="3">
    <source>
        <dbReference type="Proteomes" id="UP000500826"/>
    </source>
</evidence>
<sequence>MKPVLLLVTGMLNDASVWEDVAAELRPSADVRIATPVQESISAMAGAAWTLVDGVPADVPLVVAGFSLGGYVAIEMLSAPRRPLRAAALVSTSARPESPEGAATREKTIAAMGRDFPRVVDGVVQFGTDAPTPELAARLRTMMLGVGAETAIRQHRAIMARADHRAALAALDLPVTVLVGHADRITPPELSREIAALVPGAQLEVIAGAGHMLPAEQPHAVATALRRVLA</sequence>
<dbReference type="EMBL" id="CP053418">
    <property type="protein sequence ID" value="QJW85601.1"/>
    <property type="molecule type" value="Genomic_DNA"/>
</dbReference>
<dbReference type="PANTHER" id="PTHR43194">
    <property type="entry name" value="HYDROLASE ALPHA/BETA FOLD FAMILY"/>
    <property type="match status" value="1"/>
</dbReference>
<evidence type="ECO:0000313" key="2">
    <source>
        <dbReference type="EMBL" id="QJW85601.1"/>
    </source>
</evidence>
<keyword evidence="3" id="KW-1185">Reference proteome</keyword>
<keyword evidence="2" id="KW-0378">Hydrolase</keyword>